<dbReference type="GO" id="GO:0008184">
    <property type="term" value="F:glycogen phosphorylase activity"/>
    <property type="evidence" value="ECO:0007669"/>
    <property type="project" value="InterPro"/>
</dbReference>
<gene>
    <name evidence="2" type="ORF">COW97_02390</name>
</gene>
<reference evidence="2 3" key="1">
    <citation type="submission" date="2017-09" db="EMBL/GenBank/DDBJ databases">
        <title>Depth-based differentiation of microbial function through sediment-hosted aquifers and enrichment of novel symbionts in the deep terrestrial subsurface.</title>
        <authorList>
            <person name="Probst A.J."/>
            <person name="Ladd B."/>
            <person name="Jarett J.K."/>
            <person name="Geller-Mcgrath D.E."/>
            <person name="Sieber C.M."/>
            <person name="Emerson J.B."/>
            <person name="Anantharaman K."/>
            <person name="Thomas B.C."/>
            <person name="Malmstrom R."/>
            <person name="Stieglmeier M."/>
            <person name="Klingl A."/>
            <person name="Woyke T."/>
            <person name="Ryan C.M."/>
            <person name="Banfield J.F."/>
        </authorList>
    </citation>
    <scope>NUCLEOTIDE SEQUENCE [LARGE SCALE GENOMIC DNA]</scope>
    <source>
        <strain evidence="2">CG22_combo_CG10-13_8_21_14_all_34_12</strain>
    </source>
</reference>
<evidence type="ECO:0000313" key="2">
    <source>
        <dbReference type="EMBL" id="PIP63452.1"/>
    </source>
</evidence>
<evidence type="ECO:0008006" key="4">
    <source>
        <dbReference type="Google" id="ProtNLM"/>
    </source>
</evidence>
<accession>A0A2H0C0N7</accession>
<feature type="non-terminal residue" evidence="2">
    <location>
        <position position="1"/>
    </location>
</feature>
<sequence>YKWKQEMDKNFLQKEKFFKAPKPEFYNFRKVSINLPFLISNGKKIKINVYSKKVNGNLLLMLYEPGMRALYEGHIQSEHRLYQSTVLGFIGVKALFKLGIDISILHLNESATVFAGIAWLDILLENGMSMDKALIKVRSYTIFTNHTLSPAAEPIWTMAQMDRYVFNNIRNTKFRLWLADMVKKEGGIIKLSSLALKIAGHSNAVSKLHAIKAKDSYGIPFKSITNGISNRWIYPELLNIYRQLGIGDPIIDLLPSDYKNKLNLLKTTHMQEIKQHAKEDLCNYLLSERQDQYGEPVVIPEDAKIILWTRRFTSYKRPELLFSNPSLLAGILEKNHMHIILSGKAHQKDDDIKLLLQHILHVVDENKILKKRVHFVVNYNWQLARYFGGADIILNTPIPGWEACGTSWEKAIANWLLLCSTRDGGVADVFFMDNKYKTSSPFFEITGTNDEKAAQSLYMNLDLMAKVLGDPDQWKNTVIKQLAAFLPIISGTRMMIEYLNLRFEADL</sequence>
<organism evidence="2 3">
    <name type="scientific">Candidatus Roizmanbacteria bacterium CG22_combo_CG10-13_8_21_14_all_34_12</name>
    <dbReference type="NCBI Taxonomy" id="1974860"/>
    <lineage>
        <taxon>Bacteria</taxon>
        <taxon>Candidatus Roizmaniibacteriota</taxon>
    </lineage>
</organism>
<comment type="caution">
    <text evidence="2">The sequence shown here is derived from an EMBL/GenBank/DDBJ whole genome shotgun (WGS) entry which is preliminary data.</text>
</comment>
<dbReference type="Gene3D" id="3.40.50.2000">
    <property type="entry name" value="Glycogen Phosphorylase B"/>
    <property type="match status" value="2"/>
</dbReference>
<protein>
    <recommendedName>
        <fullName evidence="4">Alpha-glucan phosphorylase</fullName>
    </recommendedName>
</protein>
<proteinExistence type="inferred from homology"/>
<dbReference type="PANTHER" id="PTHR42655">
    <property type="entry name" value="GLYCOGEN PHOSPHORYLASE"/>
    <property type="match status" value="1"/>
</dbReference>
<evidence type="ECO:0000256" key="1">
    <source>
        <dbReference type="ARBA" id="ARBA00006047"/>
    </source>
</evidence>
<dbReference type="NCBIfam" id="TIGR02094">
    <property type="entry name" value="more_P_ylases"/>
    <property type="match status" value="1"/>
</dbReference>
<dbReference type="GO" id="GO:0005975">
    <property type="term" value="P:carbohydrate metabolic process"/>
    <property type="evidence" value="ECO:0007669"/>
    <property type="project" value="InterPro"/>
</dbReference>
<dbReference type="InterPro" id="IPR000811">
    <property type="entry name" value="Glyco_trans_35"/>
</dbReference>
<dbReference type="EMBL" id="PCTC01000050">
    <property type="protein sequence ID" value="PIP63452.1"/>
    <property type="molecule type" value="Genomic_DNA"/>
</dbReference>
<dbReference type="PANTHER" id="PTHR42655:SF1">
    <property type="entry name" value="GLYCOGEN PHOSPHORYLASE"/>
    <property type="match status" value="1"/>
</dbReference>
<dbReference type="Proteomes" id="UP000229699">
    <property type="component" value="Unassembled WGS sequence"/>
</dbReference>
<comment type="similarity">
    <text evidence="1">Belongs to the glycogen phosphorylase family.</text>
</comment>
<dbReference type="Pfam" id="PF00343">
    <property type="entry name" value="Phosphorylase"/>
    <property type="match status" value="1"/>
</dbReference>
<name>A0A2H0C0N7_9BACT</name>
<dbReference type="InterPro" id="IPR011834">
    <property type="entry name" value="Agluc_phsphrylas"/>
</dbReference>
<dbReference type="AlphaFoldDB" id="A0A2H0C0N7"/>
<dbReference type="InterPro" id="IPR052182">
    <property type="entry name" value="Glycogen/Maltodextrin_Phosph"/>
</dbReference>
<evidence type="ECO:0000313" key="3">
    <source>
        <dbReference type="Proteomes" id="UP000229699"/>
    </source>
</evidence>
<dbReference type="GO" id="GO:0030170">
    <property type="term" value="F:pyridoxal phosphate binding"/>
    <property type="evidence" value="ECO:0007669"/>
    <property type="project" value="InterPro"/>
</dbReference>
<dbReference type="SUPFAM" id="SSF53756">
    <property type="entry name" value="UDP-Glycosyltransferase/glycogen phosphorylase"/>
    <property type="match status" value="1"/>
</dbReference>